<feature type="signal peptide" evidence="3">
    <location>
        <begin position="1"/>
        <end position="24"/>
    </location>
</feature>
<dbReference type="KEGG" id="vau:VANGNB10_cI1427c"/>
<feature type="domain" description="Imelysin-like" evidence="4">
    <location>
        <begin position="40"/>
        <end position="398"/>
    </location>
</feature>
<dbReference type="RefSeq" id="WP_013856741.1">
    <property type="nucleotide sequence ID" value="NZ_CP020534.1"/>
</dbReference>
<dbReference type="AlphaFoldDB" id="A0AAW4AH09"/>
<evidence type="ECO:0000256" key="2">
    <source>
        <dbReference type="ARBA" id="ARBA00022729"/>
    </source>
</evidence>
<dbReference type="EMBL" id="RDOM01000044">
    <property type="protein sequence ID" value="MBF4273255.1"/>
    <property type="molecule type" value="Genomic_DNA"/>
</dbReference>
<evidence type="ECO:0000256" key="1">
    <source>
        <dbReference type="ARBA" id="ARBA00004196"/>
    </source>
</evidence>
<keyword evidence="2 3" id="KW-0732">Signal</keyword>
<feature type="chain" id="PRO_5044477188" evidence="3">
    <location>
        <begin position="25"/>
        <end position="420"/>
    </location>
</feature>
<evidence type="ECO:0000259" key="4">
    <source>
        <dbReference type="Pfam" id="PF09375"/>
    </source>
</evidence>
<dbReference type="Pfam" id="PF09375">
    <property type="entry name" value="Peptidase_M75"/>
    <property type="match status" value="1"/>
</dbReference>
<gene>
    <name evidence="5" type="ORF">EAY07_14720</name>
</gene>
<dbReference type="Proteomes" id="UP000722957">
    <property type="component" value="Unassembled WGS sequence"/>
</dbReference>
<accession>A0AAW4AH09</accession>
<dbReference type="InterPro" id="IPR018976">
    <property type="entry name" value="Imelysin-like"/>
</dbReference>
<comment type="subcellular location">
    <subcellularLocation>
        <location evidence="1">Cell envelope</location>
    </subcellularLocation>
</comment>
<proteinExistence type="predicted"/>
<sequence>MKVNTLLIQSIAASLAIASSASFAATVTKEQVVEHYANIAHAVFADSLTTAQSLEKSIDQFLMTPSAAKLEEVKQAWLASRVPYQQSEVFRFGNAVVDDWEGQLNAWPLDEGLIDYVATDYQYELGNEGASANIIANQTLKIGATTIDVSTITPDLIASLNEIGGSEANVASGYHAIEFLLWGQDLNGTNAGAGARAYTDFVVGSECTNNHCDRRAQYLKAAAQLLVQDLAWMEKQWSADEKANYRHELLAESADNGLRKMLFGMGSLSLGELAGERMKVALEANSTEDEHDCFSDNTHNSHYYNEQGIYNLYTGSYQRQDGKVLTGPSLNDLVAQKDAQAAKEIQKQFDSARAEVGKLVTSAEKDNQHFDQLIAANNPQGNAIVNGAIMALVAQTASIERTASVIGIDNLNPDTADHEF</sequence>
<organism evidence="5 6">
    <name type="scientific">Vibrio anguillarum</name>
    <name type="common">Listonella anguillarum</name>
    <dbReference type="NCBI Taxonomy" id="55601"/>
    <lineage>
        <taxon>Bacteria</taxon>
        <taxon>Pseudomonadati</taxon>
        <taxon>Pseudomonadota</taxon>
        <taxon>Gammaproteobacteria</taxon>
        <taxon>Vibrionales</taxon>
        <taxon>Vibrionaceae</taxon>
        <taxon>Vibrio</taxon>
    </lineage>
</organism>
<protein>
    <submittedName>
        <fullName evidence="5">Peptidase</fullName>
    </submittedName>
</protein>
<dbReference type="InterPro" id="IPR038352">
    <property type="entry name" value="Imelysin_sf"/>
</dbReference>
<comment type="caution">
    <text evidence="5">The sequence shown here is derived from an EMBL/GenBank/DDBJ whole genome shotgun (WGS) entry which is preliminary data.</text>
</comment>
<evidence type="ECO:0000256" key="3">
    <source>
        <dbReference type="SAM" id="SignalP"/>
    </source>
</evidence>
<dbReference type="GO" id="GO:0030313">
    <property type="term" value="C:cell envelope"/>
    <property type="evidence" value="ECO:0007669"/>
    <property type="project" value="UniProtKB-SubCell"/>
</dbReference>
<dbReference type="CDD" id="cd14657">
    <property type="entry name" value="Imelysin_IrpA-like"/>
    <property type="match status" value="1"/>
</dbReference>
<name>A0AAW4AH09_VIBAN</name>
<evidence type="ECO:0000313" key="6">
    <source>
        <dbReference type="Proteomes" id="UP000722957"/>
    </source>
</evidence>
<dbReference type="Gene3D" id="1.20.1420.20">
    <property type="entry name" value="M75 peptidase, HXXE motif"/>
    <property type="match status" value="1"/>
</dbReference>
<evidence type="ECO:0000313" key="5">
    <source>
        <dbReference type="EMBL" id="MBF4273255.1"/>
    </source>
</evidence>
<reference evidence="5 6" key="1">
    <citation type="journal article" date="2021" name="PeerJ">
        <title>Analysis of 44 Vibrio anguillarum genomes reveals high genetic diversity.</title>
        <authorList>
            <person name="Hansen M.J."/>
            <person name="Dalsgaard I."/>
        </authorList>
    </citation>
    <scope>NUCLEOTIDE SEQUENCE [LARGE SCALE GENOMIC DNA]</scope>
    <source>
        <strain evidence="5 6">17-16730-2A</strain>
    </source>
</reference>